<keyword evidence="6" id="KW-0547">Nucleotide-binding</keyword>
<accession>A0A1Q3A7F3</accession>
<dbReference type="PANTHER" id="PTHR43700">
    <property type="entry name" value="PHOSPHORIBOSYLAMINOIMIDAZOLE-SUCCINOCARBOXAMIDE SYNTHASE"/>
    <property type="match status" value="1"/>
</dbReference>
<evidence type="ECO:0000256" key="1">
    <source>
        <dbReference type="ARBA" id="ARBA00004672"/>
    </source>
</evidence>
<dbReference type="EC" id="6.3.2.6" evidence="3"/>
<dbReference type="InterPro" id="IPR028923">
    <property type="entry name" value="SAICAR_synt/ADE2_N"/>
</dbReference>
<dbReference type="Gene3D" id="3.30.200.20">
    <property type="entry name" value="Phosphorylase Kinase, domain 1"/>
    <property type="match status" value="1"/>
</dbReference>
<dbReference type="PROSITE" id="PS01058">
    <property type="entry name" value="SAICAR_SYNTHETASE_2"/>
    <property type="match status" value="1"/>
</dbReference>
<dbReference type="PROSITE" id="PS01057">
    <property type="entry name" value="SAICAR_SYNTHETASE_1"/>
    <property type="match status" value="1"/>
</dbReference>
<comment type="pathway">
    <text evidence="1">Purine metabolism; IMP biosynthesis via de novo pathway; 5-amino-1-(5-phospho-D-ribosyl)imidazole-4-carboxamide from 5-amino-1-(5-phospho-D-ribosyl)imidazole-4-carboxylate: step 1/2.</text>
</comment>
<dbReference type="OrthoDB" id="9991235at2759"/>
<gene>
    <name evidence="11" type="ORF">ZYGR_0AF01300</name>
</gene>
<dbReference type="InterPro" id="IPR018236">
    <property type="entry name" value="SAICAR_synthetase_CS"/>
</dbReference>
<dbReference type="AlphaFoldDB" id="A0A1Q3A7F3"/>
<evidence type="ECO:0000256" key="2">
    <source>
        <dbReference type="ARBA" id="ARBA00010190"/>
    </source>
</evidence>
<dbReference type="GO" id="GO:0005524">
    <property type="term" value="F:ATP binding"/>
    <property type="evidence" value="ECO:0007669"/>
    <property type="project" value="UniProtKB-KW"/>
</dbReference>
<evidence type="ECO:0000256" key="8">
    <source>
        <dbReference type="ARBA" id="ARBA00022840"/>
    </source>
</evidence>
<protein>
    <recommendedName>
        <fullName evidence="4">Phosphoribosylaminoimidazole-succinocarboxamide synthase</fullName>
        <ecNumber evidence="3">6.3.2.6</ecNumber>
    </recommendedName>
    <alternativeName>
        <fullName evidence="9">SAICAR synthetase</fullName>
    </alternativeName>
</protein>
<evidence type="ECO:0000313" key="11">
    <source>
        <dbReference type="EMBL" id="GAV51659.1"/>
    </source>
</evidence>
<evidence type="ECO:0000256" key="9">
    <source>
        <dbReference type="ARBA" id="ARBA00030409"/>
    </source>
</evidence>
<dbReference type="NCBIfam" id="TIGR00081">
    <property type="entry name" value="purC"/>
    <property type="match status" value="1"/>
</dbReference>
<dbReference type="HAMAP" id="MF_00137">
    <property type="entry name" value="SAICAR_synth"/>
    <property type="match status" value="1"/>
</dbReference>
<dbReference type="SUPFAM" id="SSF56104">
    <property type="entry name" value="SAICAR synthase-like"/>
    <property type="match status" value="1"/>
</dbReference>
<dbReference type="GO" id="GO:0004639">
    <property type="term" value="F:phosphoribosylaminoimidazolesuccinocarboxamide synthase activity"/>
    <property type="evidence" value="ECO:0007669"/>
    <property type="project" value="UniProtKB-EC"/>
</dbReference>
<keyword evidence="5" id="KW-0436">Ligase</keyword>
<feature type="domain" description="SAICAR synthetase/ADE2 N-terminal" evidence="10">
    <location>
        <begin position="17"/>
        <end position="281"/>
    </location>
</feature>
<dbReference type="CDD" id="cd01414">
    <property type="entry name" value="SAICAR_synt_Sc"/>
    <property type="match status" value="1"/>
</dbReference>
<dbReference type="NCBIfam" id="NF010568">
    <property type="entry name" value="PRK13961.1"/>
    <property type="match status" value="1"/>
</dbReference>
<evidence type="ECO:0000256" key="7">
    <source>
        <dbReference type="ARBA" id="ARBA00022755"/>
    </source>
</evidence>
<dbReference type="UniPathway" id="UPA00074">
    <property type="reaction ID" value="UER00131"/>
</dbReference>
<keyword evidence="7" id="KW-0658">Purine biosynthesis</keyword>
<comment type="caution">
    <text evidence="11">The sequence shown here is derived from an EMBL/GenBank/DDBJ whole genome shotgun (WGS) entry which is preliminary data.</text>
</comment>
<evidence type="ECO:0000256" key="3">
    <source>
        <dbReference type="ARBA" id="ARBA00012217"/>
    </source>
</evidence>
<keyword evidence="8" id="KW-0067">ATP-binding</keyword>
<evidence type="ECO:0000259" key="10">
    <source>
        <dbReference type="Pfam" id="PF01259"/>
    </source>
</evidence>
<dbReference type="FunFam" id="3.30.470.20:FF:000015">
    <property type="entry name" value="Phosphoribosylaminoimidazole-succinocarboxamide synthase"/>
    <property type="match status" value="1"/>
</dbReference>
<proteinExistence type="inferred from homology"/>
<dbReference type="PANTHER" id="PTHR43700:SF1">
    <property type="entry name" value="PHOSPHORIBOSYLAMINOIMIDAZOLE-SUCCINOCARBOXAMIDE SYNTHASE"/>
    <property type="match status" value="1"/>
</dbReference>
<organism evidence="11 12">
    <name type="scientific">Zygosaccharomyces rouxii</name>
    <dbReference type="NCBI Taxonomy" id="4956"/>
    <lineage>
        <taxon>Eukaryota</taxon>
        <taxon>Fungi</taxon>
        <taxon>Dikarya</taxon>
        <taxon>Ascomycota</taxon>
        <taxon>Saccharomycotina</taxon>
        <taxon>Saccharomycetes</taxon>
        <taxon>Saccharomycetales</taxon>
        <taxon>Saccharomycetaceae</taxon>
        <taxon>Zygosaccharomyces</taxon>
    </lineage>
</organism>
<dbReference type="EMBL" id="BDGX01000032">
    <property type="protein sequence ID" value="GAV51659.1"/>
    <property type="molecule type" value="Genomic_DNA"/>
</dbReference>
<evidence type="ECO:0000256" key="4">
    <source>
        <dbReference type="ARBA" id="ARBA00016460"/>
    </source>
</evidence>
<comment type="similarity">
    <text evidence="2">Belongs to the SAICAR synthetase family.</text>
</comment>
<dbReference type="InterPro" id="IPR001636">
    <property type="entry name" value="SAICAR_synth"/>
</dbReference>
<reference evidence="11 12" key="1">
    <citation type="submission" date="2016-08" db="EMBL/GenBank/DDBJ databases">
        <title>Draft genome sequence of allopolyploid Zygosaccharomyces rouxii.</title>
        <authorList>
            <person name="Watanabe J."/>
            <person name="Uehara K."/>
            <person name="Mogi Y."/>
            <person name="Tsukioka Y."/>
        </authorList>
    </citation>
    <scope>NUCLEOTIDE SEQUENCE [LARGE SCALE GENOMIC DNA]</scope>
    <source>
        <strain evidence="11 12">NBRC 110957</strain>
    </source>
</reference>
<dbReference type="FunFam" id="3.30.200.20:FF:000392">
    <property type="entry name" value="Phosphoribosylaminoimidazole-succinocarboxamide synthase"/>
    <property type="match status" value="1"/>
</dbReference>
<dbReference type="GO" id="GO:0005737">
    <property type="term" value="C:cytoplasm"/>
    <property type="evidence" value="ECO:0007669"/>
    <property type="project" value="TreeGrafter"/>
</dbReference>
<name>A0A1Q3A7F3_ZYGRO</name>
<dbReference type="Gene3D" id="3.30.470.20">
    <property type="entry name" value="ATP-grasp fold, B domain"/>
    <property type="match status" value="1"/>
</dbReference>
<evidence type="ECO:0000256" key="6">
    <source>
        <dbReference type="ARBA" id="ARBA00022741"/>
    </source>
</evidence>
<evidence type="ECO:0000313" key="12">
    <source>
        <dbReference type="Proteomes" id="UP000187013"/>
    </source>
</evidence>
<dbReference type="Pfam" id="PF01259">
    <property type="entry name" value="SAICAR_synt"/>
    <property type="match status" value="1"/>
</dbReference>
<dbReference type="GO" id="GO:0006189">
    <property type="term" value="P:'de novo' IMP biosynthetic process"/>
    <property type="evidence" value="ECO:0007669"/>
    <property type="project" value="UniProtKB-UniPathway"/>
</dbReference>
<evidence type="ECO:0000256" key="5">
    <source>
        <dbReference type="ARBA" id="ARBA00022598"/>
    </source>
</evidence>
<dbReference type="Proteomes" id="UP000187013">
    <property type="component" value="Unassembled WGS sequence"/>
</dbReference>
<sequence length="307" mass="34923">MVVSVAKTELEGILPLIARGKVRDIYEVDPETLLFVATDRISAYDVIMENTVPDKGILLTKLSEFWFQFLSKDIRNHLFPIPQDKTIFDFLPAELSQEKYKSQLEGRSLLVHKFKLIPLEVIVRGYITGSAWKEYSKAGTVHSLPQPQGLRESQEFPQPIFTPSTKAEQGEHDENISPEKAAELVGQDIADRVEKLAITLYDKSKEYAKTKGIVIADTKFEFGIDEKTNEIILVDEVLTPDSSRFWNGAHYVVGKSQESYDKQFLRNWLTANKLNGVEGVKMPQDIVKQTRAKYVEAYETLTGTKYK</sequence>